<accession>A0A7Z2JB04</accession>
<dbReference type="GO" id="GO:0016887">
    <property type="term" value="F:ATP hydrolysis activity"/>
    <property type="evidence" value="ECO:0007669"/>
    <property type="project" value="InterPro"/>
</dbReference>
<gene>
    <name evidence="3" type="ORF">FAZ97_15725</name>
</gene>
<protein>
    <submittedName>
        <fullName evidence="3">AAA family ATPase</fullName>
    </submittedName>
</protein>
<sequence>MKKSGARGAASRDDDAYKQVPVKPGDDLILSRQCPSVEALYHDGSLELPENANNALILALPPFESQERFAKAMTVSFAVPHSDDARKLPASLRLLGIERISRVLALTDAHLQLLDWIHISLRHRYRGLVPRRSLGNIAQRNYRETQRGRTKAIFTPDSAHADSIFVLGISGAGKTTAVKMVLSMFPMIIQHTEFRGVRAHFTQVVWMMVSCPPNGSVYTLMKGILHWFDENLGTHYVEEIRSRSNTGDLIMAVIDKLKMHHVGMLVIDEIQFAVKSAERADLMGFITSLLNDGQCLFVLVGTPDAGELIEGTIRNLRRVGSRAYIPFEHFPAPADAKRLANSIVAIDFLPEKPDNLEEIVKTLIEVGAGSPAFMKLAWEHTQYMGERAAESKVTPALVRAAVKQAFSLVKGLLEALRKKDMVALDSYRDMAVEQMNTIRKKIAMDRKRRNMKIAPRVDEVSENFSKCVAVLLNVGWPETQAEEFARAKLMSDPTITVEGLLRLALEGKPGNT</sequence>
<dbReference type="AlphaFoldDB" id="A0A7Z2JB04"/>
<dbReference type="EMBL" id="CP046910">
    <property type="protein sequence ID" value="QGZ56435.1"/>
    <property type="molecule type" value="Genomic_DNA"/>
</dbReference>
<reference evidence="3 4" key="1">
    <citation type="submission" date="2019-12" db="EMBL/GenBank/DDBJ databases">
        <title>Paraburkholderia acidiphila 7Q-K02 sp. nov and Paraburkholderia acidisoli DHF22 sp. nov., two strains isolated from forest soil.</title>
        <authorList>
            <person name="Gao Z."/>
            <person name="Qiu L."/>
        </authorList>
    </citation>
    <scope>NUCLEOTIDE SEQUENCE [LARGE SCALE GENOMIC DNA]</scope>
    <source>
        <strain evidence="3 4">7Q-K02</strain>
    </source>
</reference>
<dbReference type="Gene3D" id="3.40.50.300">
    <property type="entry name" value="P-loop containing nucleotide triphosphate hydrolases"/>
    <property type="match status" value="1"/>
</dbReference>
<dbReference type="KEGG" id="pacp:FAZ97_15725"/>
<dbReference type="OrthoDB" id="5593847at2"/>
<evidence type="ECO:0000313" key="4">
    <source>
        <dbReference type="Proteomes" id="UP000434209"/>
    </source>
</evidence>
<evidence type="ECO:0000259" key="2">
    <source>
        <dbReference type="Pfam" id="PF13401"/>
    </source>
</evidence>
<feature type="domain" description="ORC1/DEAH AAA+ ATPase" evidence="2">
    <location>
        <begin position="160"/>
        <end position="307"/>
    </location>
</feature>
<keyword evidence="4" id="KW-1185">Reference proteome</keyword>
<dbReference type="Proteomes" id="UP000434209">
    <property type="component" value="Chromosome 2"/>
</dbReference>
<evidence type="ECO:0000313" key="3">
    <source>
        <dbReference type="EMBL" id="QGZ56435.1"/>
    </source>
</evidence>
<evidence type="ECO:0000256" key="1">
    <source>
        <dbReference type="SAM" id="MobiDB-lite"/>
    </source>
</evidence>
<dbReference type="InterPro" id="IPR027417">
    <property type="entry name" value="P-loop_NTPase"/>
</dbReference>
<proteinExistence type="predicted"/>
<dbReference type="Pfam" id="PF13401">
    <property type="entry name" value="AAA_22"/>
    <property type="match status" value="1"/>
</dbReference>
<name>A0A7Z2JB04_9BURK</name>
<dbReference type="RefSeq" id="WP_158759397.1">
    <property type="nucleotide sequence ID" value="NZ_CP046910.1"/>
</dbReference>
<dbReference type="SUPFAM" id="SSF52540">
    <property type="entry name" value="P-loop containing nucleoside triphosphate hydrolases"/>
    <property type="match status" value="1"/>
</dbReference>
<feature type="region of interest" description="Disordered" evidence="1">
    <location>
        <begin position="1"/>
        <end position="22"/>
    </location>
</feature>
<organism evidence="3 4">
    <name type="scientific">Paraburkholderia acidiphila</name>
    <dbReference type="NCBI Taxonomy" id="2571747"/>
    <lineage>
        <taxon>Bacteria</taxon>
        <taxon>Pseudomonadati</taxon>
        <taxon>Pseudomonadota</taxon>
        <taxon>Betaproteobacteria</taxon>
        <taxon>Burkholderiales</taxon>
        <taxon>Burkholderiaceae</taxon>
        <taxon>Paraburkholderia</taxon>
    </lineage>
</organism>
<dbReference type="InterPro" id="IPR049945">
    <property type="entry name" value="AAA_22"/>
</dbReference>